<dbReference type="RefSeq" id="WP_169420440.1">
    <property type="nucleotide sequence ID" value="NZ_JABBFX010000002.1"/>
</dbReference>
<feature type="compositionally biased region" description="Low complexity" evidence="1">
    <location>
        <begin position="7"/>
        <end position="19"/>
    </location>
</feature>
<evidence type="ECO:0000313" key="3">
    <source>
        <dbReference type="Proteomes" id="UP000541185"/>
    </source>
</evidence>
<keyword evidence="3" id="KW-1185">Reference proteome</keyword>
<name>A0A848H9H7_9BURK</name>
<protein>
    <submittedName>
        <fullName evidence="2">Uncharacterized protein</fullName>
    </submittedName>
</protein>
<dbReference type="AlphaFoldDB" id="A0A848H9H7"/>
<organism evidence="2 3">
    <name type="scientific">Ramlibacter agri</name>
    <dbReference type="NCBI Taxonomy" id="2728837"/>
    <lineage>
        <taxon>Bacteria</taxon>
        <taxon>Pseudomonadati</taxon>
        <taxon>Pseudomonadota</taxon>
        <taxon>Betaproteobacteria</taxon>
        <taxon>Burkholderiales</taxon>
        <taxon>Comamonadaceae</taxon>
        <taxon>Ramlibacter</taxon>
    </lineage>
</organism>
<gene>
    <name evidence="2" type="ORF">HHL11_20595</name>
</gene>
<dbReference type="Proteomes" id="UP000541185">
    <property type="component" value="Unassembled WGS sequence"/>
</dbReference>
<reference evidence="2 3" key="1">
    <citation type="submission" date="2020-04" db="EMBL/GenBank/DDBJ databases">
        <title>Ramlibacter sp. G-1-2-2 isolated from soil.</title>
        <authorList>
            <person name="Dahal R.H."/>
        </authorList>
    </citation>
    <scope>NUCLEOTIDE SEQUENCE [LARGE SCALE GENOMIC DNA]</scope>
    <source>
        <strain evidence="2 3">G-1-2-2</strain>
    </source>
</reference>
<evidence type="ECO:0000256" key="1">
    <source>
        <dbReference type="SAM" id="MobiDB-lite"/>
    </source>
</evidence>
<dbReference type="EMBL" id="JABBFX010000002">
    <property type="protein sequence ID" value="NML46159.1"/>
    <property type="molecule type" value="Genomic_DNA"/>
</dbReference>
<proteinExistence type="predicted"/>
<sequence length="79" mass="8812">MSKEWTAAVAAAEAAAEQKQSAEEVAHERFRTTRAEFEAAGRGEKVIETPEFHEWMNARRESDEAWGAWAMAMDAKPAS</sequence>
<comment type="caution">
    <text evidence="2">The sequence shown here is derived from an EMBL/GenBank/DDBJ whole genome shotgun (WGS) entry which is preliminary data.</text>
</comment>
<evidence type="ECO:0000313" key="2">
    <source>
        <dbReference type="EMBL" id="NML46159.1"/>
    </source>
</evidence>
<feature type="region of interest" description="Disordered" evidence="1">
    <location>
        <begin position="1"/>
        <end position="24"/>
    </location>
</feature>
<accession>A0A848H9H7</accession>